<dbReference type="Gene3D" id="1.20.144.10">
    <property type="entry name" value="Phosphatidic acid phosphatase type 2/haloperoxidase"/>
    <property type="match status" value="2"/>
</dbReference>
<organism evidence="3 4">
    <name type="scientific">Exobacillus caeni</name>
    <dbReference type="NCBI Taxonomy" id="2574798"/>
    <lineage>
        <taxon>Bacteria</taxon>
        <taxon>Bacillati</taxon>
        <taxon>Bacillota</taxon>
        <taxon>Bacilli</taxon>
        <taxon>Bacillales</taxon>
        <taxon>Guptibacillaceae</taxon>
        <taxon>Exobacillus</taxon>
    </lineage>
</organism>
<evidence type="ECO:0000313" key="4">
    <source>
        <dbReference type="Proteomes" id="UP000308230"/>
    </source>
</evidence>
<dbReference type="PANTHER" id="PTHR14969:SF13">
    <property type="entry name" value="AT30094P"/>
    <property type="match status" value="1"/>
</dbReference>
<dbReference type="PANTHER" id="PTHR14969">
    <property type="entry name" value="SPHINGOSINE-1-PHOSPHATE PHOSPHOHYDROLASE"/>
    <property type="match status" value="1"/>
</dbReference>
<gene>
    <name evidence="3" type="ORF">FCL54_10830</name>
</gene>
<dbReference type="Pfam" id="PF01569">
    <property type="entry name" value="PAP2"/>
    <property type="match status" value="1"/>
</dbReference>
<dbReference type="SUPFAM" id="SSF48317">
    <property type="entry name" value="Acid phosphatase/Vanadium-dependent haloperoxidase"/>
    <property type="match status" value="1"/>
</dbReference>
<reference evidence="3 4" key="1">
    <citation type="submission" date="2019-04" db="EMBL/GenBank/DDBJ databases">
        <title>Bacillus caeni sp. nov., a bacterium isolated from mangrove sediment.</title>
        <authorList>
            <person name="Huang H."/>
            <person name="Mo K."/>
            <person name="Hu Y."/>
        </authorList>
    </citation>
    <scope>NUCLEOTIDE SEQUENCE [LARGE SCALE GENOMIC DNA]</scope>
    <source>
        <strain evidence="3 4">HB172195</strain>
    </source>
</reference>
<keyword evidence="1" id="KW-0812">Transmembrane</keyword>
<feature type="transmembrane region" description="Helical" evidence="1">
    <location>
        <begin position="107"/>
        <end position="125"/>
    </location>
</feature>
<keyword evidence="4" id="KW-1185">Reference proteome</keyword>
<feature type="transmembrane region" description="Helical" evidence="1">
    <location>
        <begin position="83"/>
        <end position="100"/>
    </location>
</feature>
<sequence>MNYKEELFRWFKTINHRQFWIPFIFIVMGIGLASLSIILFSELAENVLAKETFTFDQAIIDFVHTFDSNFVQQAMPVITEAGSVWWLTMLVILTIAYLVIKKRAGWTIFFFILTVGGGGLLTRLLKHFFARSRPTINPQYDAVGFSFPSGHAMGSFLFYGFIGYLVARECKRLAVKVFAIGFLSLFILMIGISRIYLGAHYPSDVLAGYAAGTIWLVFCVLALEIVLVYQKFNYNAGKLVRKILYYVRS</sequence>
<evidence type="ECO:0000313" key="3">
    <source>
        <dbReference type="EMBL" id="TLS37021.1"/>
    </source>
</evidence>
<feature type="transmembrane region" description="Helical" evidence="1">
    <location>
        <begin position="145"/>
        <end position="166"/>
    </location>
</feature>
<dbReference type="RefSeq" id="WP_171016782.1">
    <property type="nucleotide sequence ID" value="NZ_SWLG01000007.1"/>
</dbReference>
<proteinExistence type="predicted"/>
<keyword evidence="1" id="KW-1133">Transmembrane helix</keyword>
<dbReference type="AlphaFoldDB" id="A0A5R9F1V5"/>
<dbReference type="InterPro" id="IPR000326">
    <property type="entry name" value="PAP2/HPO"/>
</dbReference>
<evidence type="ECO:0000259" key="2">
    <source>
        <dbReference type="SMART" id="SM00014"/>
    </source>
</evidence>
<keyword evidence="1" id="KW-0472">Membrane</keyword>
<feature type="transmembrane region" description="Helical" evidence="1">
    <location>
        <begin position="173"/>
        <end position="197"/>
    </location>
</feature>
<dbReference type="EMBL" id="SWLG01000007">
    <property type="protein sequence ID" value="TLS37021.1"/>
    <property type="molecule type" value="Genomic_DNA"/>
</dbReference>
<evidence type="ECO:0000256" key="1">
    <source>
        <dbReference type="SAM" id="Phobius"/>
    </source>
</evidence>
<feature type="domain" description="Phosphatidic acid phosphatase type 2/haloperoxidase" evidence="2">
    <location>
        <begin position="107"/>
        <end position="220"/>
    </location>
</feature>
<dbReference type="SMART" id="SM00014">
    <property type="entry name" value="acidPPc"/>
    <property type="match status" value="1"/>
</dbReference>
<dbReference type="CDD" id="cd03392">
    <property type="entry name" value="PAP2_like_2"/>
    <property type="match status" value="1"/>
</dbReference>
<dbReference type="InterPro" id="IPR036938">
    <property type="entry name" value="PAP2/HPO_sf"/>
</dbReference>
<accession>A0A5R9F1V5</accession>
<comment type="caution">
    <text evidence="3">The sequence shown here is derived from an EMBL/GenBank/DDBJ whole genome shotgun (WGS) entry which is preliminary data.</text>
</comment>
<name>A0A5R9F1V5_9BACL</name>
<feature type="transmembrane region" description="Helical" evidence="1">
    <location>
        <begin position="20"/>
        <end position="40"/>
    </location>
</feature>
<protein>
    <submittedName>
        <fullName evidence="3">Phosphatase PAP2 family protein</fullName>
    </submittedName>
</protein>
<feature type="transmembrane region" description="Helical" evidence="1">
    <location>
        <begin position="209"/>
        <end position="229"/>
    </location>
</feature>
<dbReference type="Proteomes" id="UP000308230">
    <property type="component" value="Unassembled WGS sequence"/>
</dbReference>